<dbReference type="RefSeq" id="WP_038185641.1">
    <property type="nucleotide sequence ID" value="NZ_ASQA01000028.1"/>
</dbReference>
<feature type="transmembrane region" description="Helical" evidence="6">
    <location>
        <begin position="48"/>
        <end position="68"/>
    </location>
</feature>
<keyword evidence="5 6" id="KW-0472">Membrane</keyword>
<dbReference type="PANTHER" id="PTHR43823:SF3">
    <property type="entry name" value="MULTIDRUG EXPORT PROTEIN MEPA"/>
    <property type="match status" value="1"/>
</dbReference>
<dbReference type="Pfam" id="PF01554">
    <property type="entry name" value="MatE"/>
    <property type="match status" value="1"/>
</dbReference>
<name>W4EUM7_9BACL</name>
<dbReference type="InterPro" id="IPR002528">
    <property type="entry name" value="MATE_fam"/>
</dbReference>
<evidence type="ECO:0000256" key="1">
    <source>
        <dbReference type="ARBA" id="ARBA00004651"/>
    </source>
</evidence>
<accession>W4EUM7</accession>
<protein>
    <submittedName>
        <fullName evidence="7">Na+-driven multidrug efflux pump</fullName>
    </submittedName>
</protein>
<comment type="caution">
    <text evidence="7">The sequence shown here is derived from an EMBL/GenBank/DDBJ whole genome shotgun (WGS) entry which is preliminary data.</text>
</comment>
<dbReference type="GO" id="GO:0042910">
    <property type="term" value="F:xenobiotic transmembrane transporter activity"/>
    <property type="evidence" value="ECO:0007669"/>
    <property type="project" value="InterPro"/>
</dbReference>
<dbReference type="PANTHER" id="PTHR43823">
    <property type="entry name" value="SPORULATION PROTEIN YKVU"/>
    <property type="match status" value="1"/>
</dbReference>
<dbReference type="InterPro" id="IPR051327">
    <property type="entry name" value="MATE_MepA_subfamily"/>
</dbReference>
<dbReference type="GO" id="GO:0015297">
    <property type="term" value="F:antiporter activity"/>
    <property type="evidence" value="ECO:0007669"/>
    <property type="project" value="InterPro"/>
</dbReference>
<evidence type="ECO:0000256" key="5">
    <source>
        <dbReference type="ARBA" id="ARBA00023136"/>
    </source>
</evidence>
<evidence type="ECO:0000313" key="8">
    <source>
        <dbReference type="Proteomes" id="UP000019062"/>
    </source>
</evidence>
<dbReference type="EMBL" id="ASQA01000028">
    <property type="protein sequence ID" value="ETT84245.1"/>
    <property type="molecule type" value="Genomic_DNA"/>
</dbReference>
<keyword evidence="3 6" id="KW-0812">Transmembrane</keyword>
<dbReference type="GO" id="GO:0005886">
    <property type="term" value="C:plasma membrane"/>
    <property type="evidence" value="ECO:0007669"/>
    <property type="project" value="UniProtKB-SubCell"/>
</dbReference>
<feature type="transmembrane region" description="Helical" evidence="6">
    <location>
        <begin position="88"/>
        <end position="105"/>
    </location>
</feature>
<keyword evidence="4 6" id="KW-1133">Transmembrane helix</keyword>
<dbReference type="AlphaFoldDB" id="W4EUM7"/>
<organism evidence="7 8">
    <name type="scientific">Viridibacillus arenosi FSL R5-213</name>
    <dbReference type="NCBI Taxonomy" id="1227360"/>
    <lineage>
        <taxon>Bacteria</taxon>
        <taxon>Bacillati</taxon>
        <taxon>Bacillota</taxon>
        <taxon>Bacilli</taxon>
        <taxon>Bacillales</taxon>
        <taxon>Caryophanaceae</taxon>
        <taxon>Viridibacillus</taxon>
    </lineage>
</organism>
<evidence type="ECO:0000256" key="2">
    <source>
        <dbReference type="ARBA" id="ARBA00022475"/>
    </source>
</evidence>
<comment type="subcellular location">
    <subcellularLocation>
        <location evidence="1">Cell membrane</location>
        <topology evidence="1">Multi-pass membrane protein</topology>
    </subcellularLocation>
</comment>
<keyword evidence="2" id="KW-1003">Cell membrane</keyword>
<proteinExistence type="predicted"/>
<dbReference type="eggNOG" id="COG0534">
    <property type="taxonomic scope" value="Bacteria"/>
</dbReference>
<feature type="transmembrane region" description="Helical" evidence="6">
    <location>
        <begin position="6"/>
        <end position="27"/>
    </location>
</feature>
<evidence type="ECO:0000256" key="4">
    <source>
        <dbReference type="ARBA" id="ARBA00022989"/>
    </source>
</evidence>
<reference evidence="7 8" key="1">
    <citation type="journal article" date="2014" name="BMC Genomics">
        <title>Genomic comparison of sporeforming bacilli isolated from milk.</title>
        <authorList>
            <person name="Moreno Switt A.I."/>
            <person name="Andrus A.D."/>
            <person name="Ranieri M.L."/>
            <person name="Orsi R.H."/>
            <person name="Ivy R."/>
            <person name="den Bakker H.C."/>
            <person name="Martin N.H."/>
            <person name="Wiedmann M."/>
            <person name="Boor K.J."/>
        </authorList>
    </citation>
    <scope>NUCLEOTIDE SEQUENCE [LARGE SCALE GENOMIC DNA]</scope>
    <source>
        <strain evidence="7 8">FSL R5-213</strain>
    </source>
</reference>
<evidence type="ECO:0000313" key="7">
    <source>
        <dbReference type="EMBL" id="ETT84245.1"/>
    </source>
</evidence>
<gene>
    <name evidence="7" type="ORF">C176_12793</name>
</gene>
<dbReference type="Proteomes" id="UP000019062">
    <property type="component" value="Unassembled WGS sequence"/>
</dbReference>
<evidence type="ECO:0000256" key="6">
    <source>
        <dbReference type="SAM" id="Phobius"/>
    </source>
</evidence>
<sequence length="119" mass="12993">MLAAITLTLPVFAILMAFGSLIGVGGATYISRLLGEKDYKQIKHVSSLSFYGCLLLGIFVIILGFPLVNTIITWRGASSLSFDYTKDYVTVTLIGSSFIILNFALEQLVRAATYKYLAV</sequence>
<evidence type="ECO:0000256" key="3">
    <source>
        <dbReference type="ARBA" id="ARBA00022692"/>
    </source>
</evidence>
<keyword evidence="8" id="KW-1185">Reference proteome</keyword>